<proteinExistence type="predicted"/>
<feature type="chain" id="PRO_5003095344" evidence="4">
    <location>
        <begin position="20"/>
        <end position="452"/>
    </location>
</feature>
<evidence type="ECO:0000313" key="5">
    <source>
        <dbReference type="EMBL" id="CBJ30106.1"/>
    </source>
</evidence>
<protein>
    <submittedName>
        <fullName evidence="5">Similarities to Heat shock protein 70-probable alternative splicing</fullName>
    </submittedName>
</protein>
<name>D7FN45_ECTSI</name>
<keyword evidence="4" id="KW-0732">Signal</keyword>
<evidence type="ECO:0000256" key="1">
    <source>
        <dbReference type="ARBA" id="ARBA00022741"/>
    </source>
</evidence>
<dbReference type="STRING" id="2880.D7FN45"/>
<dbReference type="PROSITE" id="PS00297">
    <property type="entry name" value="HSP70_1"/>
    <property type="match status" value="1"/>
</dbReference>
<dbReference type="PRINTS" id="PR00301">
    <property type="entry name" value="HEATSHOCK70"/>
</dbReference>
<feature type="signal peptide" evidence="4">
    <location>
        <begin position="1"/>
        <end position="19"/>
    </location>
</feature>
<dbReference type="Gene3D" id="3.30.420.40">
    <property type="match status" value="3"/>
</dbReference>
<feature type="region of interest" description="Disordered" evidence="3">
    <location>
        <begin position="324"/>
        <end position="350"/>
    </location>
</feature>
<dbReference type="GO" id="GO:0005524">
    <property type="term" value="F:ATP binding"/>
    <property type="evidence" value="ECO:0007669"/>
    <property type="project" value="UniProtKB-KW"/>
</dbReference>
<keyword evidence="5" id="KW-0346">Stress response</keyword>
<dbReference type="OrthoDB" id="2401965at2759"/>
<evidence type="ECO:0000256" key="3">
    <source>
        <dbReference type="SAM" id="MobiDB-lite"/>
    </source>
</evidence>
<reference evidence="5 6" key="1">
    <citation type="journal article" date="2010" name="Nature">
        <title>The Ectocarpus genome and the independent evolution of multicellularity in brown algae.</title>
        <authorList>
            <person name="Cock J.M."/>
            <person name="Sterck L."/>
            <person name="Rouze P."/>
            <person name="Scornet D."/>
            <person name="Allen A.E."/>
            <person name="Amoutzias G."/>
            <person name="Anthouard V."/>
            <person name="Artiguenave F."/>
            <person name="Aury J.M."/>
            <person name="Badger J.H."/>
            <person name="Beszteri B."/>
            <person name="Billiau K."/>
            <person name="Bonnet E."/>
            <person name="Bothwell J.H."/>
            <person name="Bowler C."/>
            <person name="Boyen C."/>
            <person name="Brownlee C."/>
            <person name="Carrano C.J."/>
            <person name="Charrier B."/>
            <person name="Cho G.Y."/>
            <person name="Coelho S.M."/>
            <person name="Collen J."/>
            <person name="Corre E."/>
            <person name="Da Silva C."/>
            <person name="Delage L."/>
            <person name="Delaroque N."/>
            <person name="Dittami S.M."/>
            <person name="Doulbeau S."/>
            <person name="Elias M."/>
            <person name="Farnham G."/>
            <person name="Gachon C.M."/>
            <person name="Gschloessl B."/>
            <person name="Heesch S."/>
            <person name="Jabbari K."/>
            <person name="Jubin C."/>
            <person name="Kawai H."/>
            <person name="Kimura K."/>
            <person name="Kloareg B."/>
            <person name="Kupper F.C."/>
            <person name="Lang D."/>
            <person name="Le Bail A."/>
            <person name="Leblanc C."/>
            <person name="Lerouge P."/>
            <person name="Lohr M."/>
            <person name="Lopez P.J."/>
            <person name="Martens C."/>
            <person name="Maumus F."/>
            <person name="Michel G."/>
            <person name="Miranda-Saavedra D."/>
            <person name="Morales J."/>
            <person name="Moreau H."/>
            <person name="Motomura T."/>
            <person name="Nagasato C."/>
            <person name="Napoli C.A."/>
            <person name="Nelson D.R."/>
            <person name="Nyvall-Collen P."/>
            <person name="Peters A.F."/>
            <person name="Pommier C."/>
            <person name="Potin P."/>
            <person name="Poulain J."/>
            <person name="Quesneville H."/>
            <person name="Read B."/>
            <person name="Rensing S.A."/>
            <person name="Ritter A."/>
            <person name="Rousvoal S."/>
            <person name="Samanta M."/>
            <person name="Samson G."/>
            <person name="Schroeder D.C."/>
            <person name="Segurens B."/>
            <person name="Strittmatter M."/>
            <person name="Tonon T."/>
            <person name="Tregear J.W."/>
            <person name="Valentin K."/>
            <person name="von Dassow P."/>
            <person name="Yamagishi T."/>
            <person name="Van de Peer Y."/>
            <person name="Wincker P."/>
        </authorList>
    </citation>
    <scope>NUCLEOTIDE SEQUENCE [LARGE SCALE GENOMIC DNA]</scope>
    <source>
        <strain evidence="6">Ec32 / CCAP1310/4</strain>
    </source>
</reference>
<gene>
    <name evidence="5" type="primary">Hsp</name>
    <name evidence="5" type="ORF">Esi_0175_0011</name>
</gene>
<dbReference type="EMBL" id="FN648255">
    <property type="protein sequence ID" value="CBJ30106.1"/>
    <property type="molecule type" value="Genomic_DNA"/>
</dbReference>
<dbReference type="PROSITE" id="PS51257">
    <property type="entry name" value="PROKAR_LIPOPROTEIN"/>
    <property type="match status" value="1"/>
</dbReference>
<dbReference type="AlphaFoldDB" id="D7FN45"/>
<evidence type="ECO:0000313" key="6">
    <source>
        <dbReference type="Proteomes" id="UP000002630"/>
    </source>
</evidence>
<dbReference type="Proteomes" id="UP000002630">
    <property type="component" value="Linkage Group LG16"/>
</dbReference>
<evidence type="ECO:0000256" key="2">
    <source>
        <dbReference type="ARBA" id="ARBA00022840"/>
    </source>
</evidence>
<organism evidence="5 6">
    <name type="scientific">Ectocarpus siliculosus</name>
    <name type="common">Brown alga</name>
    <name type="synonym">Conferva siliculosa</name>
    <dbReference type="NCBI Taxonomy" id="2880"/>
    <lineage>
        <taxon>Eukaryota</taxon>
        <taxon>Sar</taxon>
        <taxon>Stramenopiles</taxon>
        <taxon>Ochrophyta</taxon>
        <taxon>PX clade</taxon>
        <taxon>Phaeophyceae</taxon>
        <taxon>Ectocarpales</taxon>
        <taxon>Ectocarpaceae</taxon>
        <taxon>Ectocarpus</taxon>
    </lineage>
</organism>
<keyword evidence="2" id="KW-0067">ATP-binding</keyword>
<dbReference type="InterPro" id="IPR018181">
    <property type="entry name" value="Heat_shock_70_CS"/>
</dbReference>
<keyword evidence="1" id="KW-0547">Nucleotide-binding</keyword>
<dbReference type="InParanoid" id="D7FN45"/>
<dbReference type="InterPro" id="IPR043129">
    <property type="entry name" value="ATPase_NBD"/>
</dbReference>
<sequence length="452" mass="48353">MSKITVVAAVVVGACAALAATGFRGRQTVVGIDLGTTFSVIGVNEGGKIAIIPGAEGSPLLPSVVSFLDNGRVAVGQDATKLLESQPANTIYGAKRFIGREFSDSAVSEEAAEHQFQLVQTKEDLSEAWFKIKRSGHPPSVSPQMVGSHVLGELLQRAAVYLGHSQVSKAVIAVPAKFDARQKAATVEAFRLAGLQVIRMLEEPTAAALAFGLHRKPNVNHILVYDLGGGTLDVSLLFVNDGSVEVLGSDGDDNLGGSDFDQCVAHLLERKLDRSIVALEEAEDAVSCGFTTPTCALHNLYPLSEGLRRLLTDGETAAVECMIPPEEAQRRNLRSPKKGTPSEDGDSQDAHRFAGAEGERCKMWNSLSLELTRTEYEQSCASLFDRGVAPVDRLLHHLDLTVDEIDEVVMVGGMTRTPRVRSLLESHLGVDRLNVDIDPDVVVAYGAATIAH</sequence>
<keyword evidence="6" id="KW-1185">Reference proteome</keyword>
<dbReference type="SUPFAM" id="SSF53067">
    <property type="entry name" value="Actin-like ATPase domain"/>
    <property type="match status" value="2"/>
</dbReference>
<evidence type="ECO:0000256" key="4">
    <source>
        <dbReference type="SAM" id="SignalP"/>
    </source>
</evidence>
<dbReference type="PROSITE" id="PS00329">
    <property type="entry name" value="HSP70_2"/>
    <property type="match status" value="1"/>
</dbReference>
<dbReference type="Pfam" id="PF00012">
    <property type="entry name" value="HSP70"/>
    <property type="match status" value="2"/>
</dbReference>
<dbReference type="PANTHER" id="PTHR19375">
    <property type="entry name" value="HEAT SHOCK PROTEIN 70KDA"/>
    <property type="match status" value="1"/>
</dbReference>
<accession>D7FN45</accession>
<dbReference type="GO" id="GO:0140662">
    <property type="term" value="F:ATP-dependent protein folding chaperone"/>
    <property type="evidence" value="ECO:0007669"/>
    <property type="project" value="InterPro"/>
</dbReference>
<dbReference type="InterPro" id="IPR013126">
    <property type="entry name" value="Hsp_70_fam"/>
</dbReference>
<dbReference type="EMBL" id="FN649741">
    <property type="protein sequence ID" value="CBJ30106.1"/>
    <property type="molecule type" value="Genomic_DNA"/>
</dbReference>
<dbReference type="Gene3D" id="3.90.640.10">
    <property type="entry name" value="Actin, Chain A, domain 4"/>
    <property type="match status" value="1"/>
</dbReference>